<evidence type="ECO:0000256" key="1">
    <source>
        <dbReference type="SAM" id="MobiDB-lite"/>
    </source>
</evidence>
<evidence type="ECO:0000313" key="4">
    <source>
        <dbReference type="Proteomes" id="UP000663856"/>
    </source>
</evidence>
<name>A0A816M6Z0_9BILA</name>
<comment type="caution">
    <text evidence="2">The sequence shown here is derived from an EMBL/GenBank/DDBJ whole genome shotgun (WGS) entry which is preliminary data.</text>
</comment>
<sequence>MKMATPTSLCNKKKLDELTERLFGYPLSSNIIQQPTTWSPPSRSKKLVGPVLHVIVLDLYHEGHHHVTININNTININAPNQAKEDSDYDDDYTENHNDDDNDTTTLTNSDMGSQFLTDNENNNEQIINDDNDKSTDSDQSDTYSTPSVIDDDDNNKENKQS</sequence>
<dbReference type="Proteomes" id="UP000663887">
    <property type="component" value="Unassembled WGS sequence"/>
</dbReference>
<accession>A0A816M6Z0</accession>
<feature type="region of interest" description="Disordered" evidence="1">
    <location>
        <begin position="79"/>
        <end position="162"/>
    </location>
</feature>
<evidence type="ECO:0000313" key="2">
    <source>
        <dbReference type="EMBL" id="CAF1976683.1"/>
    </source>
</evidence>
<protein>
    <submittedName>
        <fullName evidence="2">Uncharacterized protein</fullName>
    </submittedName>
</protein>
<evidence type="ECO:0000313" key="3">
    <source>
        <dbReference type="EMBL" id="CAF2033064.1"/>
    </source>
</evidence>
<organism evidence="2 4">
    <name type="scientific">Rotaria magnacalcarata</name>
    <dbReference type="NCBI Taxonomy" id="392030"/>
    <lineage>
        <taxon>Eukaryota</taxon>
        <taxon>Metazoa</taxon>
        <taxon>Spiralia</taxon>
        <taxon>Gnathifera</taxon>
        <taxon>Rotifera</taxon>
        <taxon>Eurotatoria</taxon>
        <taxon>Bdelloidea</taxon>
        <taxon>Philodinida</taxon>
        <taxon>Philodinidae</taxon>
        <taxon>Rotaria</taxon>
    </lineage>
</organism>
<reference evidence="2" key="1">
    <citation type="submission" date="2021-02" db="EMBL/GenBank/DDBJ databases">
        <authorList>
            <person name="Nowell W R."/>
        </authorList>
    </citation>
    <scope>NUCLEOTIDE SEQUENCE</scope>
</reference>
<gene>
    <name evidence="2" type="ORF">WKI299_LOCUS3575</name>
    <name evidence="3" type="ORF">XDN619_LOCUS5333</name>
</gene>
<dbReference type="Proteomes" id="UP000663856">
    <property type="component" value="Unassembled WGS sequence"/>
</dbReference>
<proteinExistence type="predicted"/>
<dbReference type="EMBL" id="CAJNRF010000712">
    <property type="protein sequence ID" value="CAF1976683.1"/>
    <property type="molecule type" value="Genomic_DNA"/>
</dbReference>
<feature type="compositionally biased region" description="Low complexity" evidence="1">
    <location>
        <begin position="119"/>
        <end position="129"/>
    </location>
</feature>
<dbReference type="EMBL" id="CAJNRG010001392">
    <property type="protein sequence ID" value="CAF2033064.1"/>
    <property type="molecule type" value="Genomic_DNA"/>
</dbReference>
<dbReference type="AlphaFoldDB" id="A0A816M6Z0"/>